<proteinExistence type="predicted"/>
<comment type="caution">
    <text evidence="6">The sequence shown here is derived from an EMBL/GenBank/DDBJ whole genome shotgun (WGS) entry which is preliminary data.</text>
</comment>
<evidence type="ECO:0000256" key="2">
    <source>
        <dbReference type="ARBA" id="ARBA00022737"/>
    </source>
</evidence>
<evidence type="ECO:0000256" key="4">
    <source>
        <dbReference type="SAM" id="Phobius"/>
    </source>
</evidence>
<evidence type="ECO:0000256" key="1">
    <source>
        <dbReference type="ARBA" id="ARBA00022441"/>
    </source>
</evidence>
<feature type="compositionally biased region" description="Low complexity" evidence="3">
    <location>
        <begin position="358"/>
        <end position="374"/>
    </location>
</feature>
<sequence length="561" mass="60329">MSRLEMQRFYRPPPRLYCKAYLFCFLLLLHLGLTAADMRAGHCAFATNTTLYIFGGKSTNNQTLDRFLGIDLSNSSDYNNGRWNVLNHSNSFNIVDGACAITSTGKALMFGYDSDSQNSTSGVQIFDTVTQNWSGTPATTGLNATEVFSKRQGMASAIANDKVILFGGSADGDASNRTTYVLDTTTTPWNWTQILASEKTPNATLGGAMMGIGRYAYHVSINTTTNNSCIIHAFDSKRLRWVGKIANYTVPPESVVLAGGNLSEYVWMIPALRTSTATTQLQKRATADNTTMWLFSSDDHSLGNQTETSSSYTPRQGSTATLVGASTLAIFGGNGNDSNLLVYNLIENQMVPQWSAVQVPTPAQPASPSQSPTVEGASTDNDSHRNGILAIVLGTVLGGIFFLVLLALLVRHHRKKQQAKTDFSAPYSSSTRPDTTLEKPVTDPSNMPSANVVQSPEHTHSSIMPGIVAAGAATVRPLSRSISATAQTAKAAIASRFTEHFGKESNSSVTPQESDEAVSSQSEDYLAEPRPAHLQPSNSDDTNETSNGSSSGVPPFRRSWS</sequence>
<dbReference type="OrthoDB" id="432528at2759"/>
<keyword evidence="2" id="KW-0677">Repeat</keyword>
<feature type="compositionally biased region" description="Polar residues" evidence="3">
    <location>
        <begin position="302"/>
        <end position="317"/>
    </location>
</feature>
<dbReference type="AlphaFoldDB" id="A0A8H7PPU1"/>
<evidence type="ECO:0000256" key="5">
    <source>
        <dbReference type="SAM" id="SignalP"/>
    </source>
</evidence>
<feature type="region of interest" description="Disordered" evidence="3">
    <location>
        <begin position="298"/>
        <end position="317"/>
    </location>
</feature>
<feature type="compositionally biased region" description="Polar residues" evidence="3">
    <location>
        <begin position="443"/>
        <end position="456"/>
    </location>
</feature>
<feature type="region of interest" description="Disordered" evidence="3">
    <location>
        <begin position="501"/>
        <end position="561"/>
    </location>
</feature>
<feature type="compositionally biased region" description="Polar residues" evidence="3">
    <location>
        <begin position="504"/>
        <end position="523"/>
    </location>
</feature>
<feature type="signal peptide" evidence="5">
    <location>
        <begin position="1"/>
        <end position="36"/>
    </location>
</feature>
<keyword evidence="4" id="KW-1133">Transmembrane helix</keyword>
<feature type="chain" id="PRO_5034302854" description="Galactose oxidase" evidence="5">
    <location>
        <begin position="37"/>
        <end position="561"/>
    </location>
</feature>
<dbReference type="PANTHER" id="PTHR46093">
    <property type="entry name" value="ACYL-COA-BINDING DOMAIN-CONTAINING PROTEIN 5"/>
    <property type="match status" value="1"/>
</dbReference>
<protein>
    <recommendedName>
        <fullName evidence="8">Galactose oxidase</fullName>
    </recommendedName>
</protein>
<evidence type="ECO:0000313" key="7">
    <source>
        <dbReference type="Proteomes" id="UP000612746"/>
    </source>
</evidence>
<dbReference type="EMBL" id="JAEPRA010000012">
    <property type="protein sequence ID" value="KAG2177600.1"/>
    <property type="molecule type" value="Genomic_DNA"/>
</dbReference>
<feature type="compositionally biased region" description="Polar residues" evidence="3">
    <location>
        <begin position="535"/>
        <end position="552"/>
    </location>
</feature>
<keyword evidence="4" id="KW-0472">Membrane</keyword>
<evidence type="ECO:0000313" key="6">
    <source>
        <dbReference type="EMBL" id="KAG2177600.1"/>
    </source>
</evidence>
<dbReference type="PANTHER" id="PTHR46093:SF18">
    <property type="entry name" value="FIBRONECTIN TYPE-III DOMAIN-CONTAINING PROTEIN"/>
    <property type="match status" value="1"/>
</dbReference>
<name>A0A8H7PPU1_9FUNG</name>
<keyword evidence="1" id="KW-0880">Kelch repeat</keyword>
<reference evidence="6" key="1">
    <citation type="submission" date="2020-12" db="EMBL/GenBank/DDBJ databases">
        <title>Metabolic potential, ecology and presence of endohyphal bacteria is reflected in genomic diversity of Mucoromycotina.</title>
        <authorList>
            <person name="Muszewska A."/>
            <person name="Okrasinska A."/>
            <person name="Steczkiewicz K."/>
            <person name="Drgas O."/>
            <person name="Orlowska M."/>
            <person name="Perlinska-Lenart U."/>
            <person name="Aleksandrzak-Piekarczyk T."/>
            <person name="Szatraj K."/>
            <person name="Zielenkiewicz U."/>
            <person name="Pilsyk S."/>
            <person name="Malc E."/>
            <person name="Mieczkowski P."/>
            <person name="Kruszewska J.S."/>
            <person name="Biernat P."/>
            <person name="Pawlowska J."/>
        </authorList>
    </citation>
    <scope>NUCLEOTIDE SEQUENCE</scope>
    <source>
        <strain evidence="6">WA0000051536</strain>
    </source>
</reference>
<dbReference type="InterPro" id="IPR015915">
    <property type="entry name" value="Kelch-typ_b-propeller"/>
</dbReference>
<evidence type="ECO:0008006" key="8">
    <source>
        <dbReference type="Google" id="ProtNLM"/>
    </source>
</evidence>
<dbReference type="Pfam" id="PF24681">
    <property type="entry name" value="Kelch_KLHDC2_KLHL20_DRC7"/>
    <property type="match status" value="1"/>
</dbReference>
<keyword evidence="5" id="KW-0732">Signal</keyword>
<organism evidence="6 7">
    <name type="scientific">Umbelopsis vinacea</name>
    <dbReference type="NCBI Taxonomy" id="44442"/>
    <lineage>
        <taxon>Eukaryota</taxon>
        <taxon>Fungi</taxon>
        <taxon>Fungi incertae sedis</taxon>
        <taxon>Mucoromycota</taxon>
        <taxon>Mucoromycotina</taxon>
        <taxon>Umbelopsidomycetes</taxon>
        <taxon>Umbelopsidales</taxon>
        <taxon>Umbelopsidaceae</taxon>
        <taxon>Umbelopsis</taxon>
    </lineage>
</organism>
<dbReference type="Gene3D" id="2.120.10.80">
    <property type="entry name" value="Kelch-type beta propeller"/>
    <property type="match status" value="2"/>
</dbReference>
<dbReference type="Proteomes" id="UP000612746">
    <property type="component" value="Unassembled WGS sequence"/>
</dbReference>
<dbReference type="SUPFAM" id="SSF117281">
    <property type="entry name" value="Kelch motif"/>
    <property type="match status" value="1"/>
</dbReference>
<evidence type="ECO:0000256" key="3">
    <source>
        <dbReference type="SAM" id="MobiDB-lite"/>
    </source>
</evidence>
<accession>A0A8H7PPU1</accession>
<keyword evidence="4" id="KW-0812">Transmembrane</keyword>
<feature type="region of interest" description="Disordered" evidence="3">
    <location>
        <begin position="419"/>
        <end position="459"/>
    </location>
</feature>
<keyword evidence="7" id="KW-1185">Reference proteome</keyword>
<feature type="region of interest" description="Disordered" evidence="3">
    <location>
        <begin position="358"/>
        <end position="381"/>
    </location>
</feature>
<gene>
    <name evidence="6" type="ORF">INT44_008112</name>
</gene>
<feature type="transmembrane region" description="Helical" evidence="4">
    <location>
        <begin position="388"/>
        <end position="410"/>
    </location>
</feature>